<accession>A0A839SUQ5</accession>
<feature type="transmembrane region" description="Helical" evidence="1">
    <location>
        <begin position="107"/>
        <end position="126"/>
    </location>
</feature>
<gene>
    <name evidence="2" type="ORF">FHR98_002361</name>
</gene>
<keyword evidence="1" id="KW-0472">Membrane</keyword>
<sequence>MLPLFAACLITWLGAVVIGRGRVPDFWPALGLAAALVAVTWVLHGPLHFPPDGALEKLSYLAGVALALGLLIEAVSAGRGMQVVAMGWVWLVVGWLAWPVVSAPDWIAIAAAIAIALAGSLAVGRLRESGGGASFMMLLVAAFALSAIAHYSNAHGMAKLIAALGAGTVGAAFGLLLARGGGLVLGGSLLLVGGGSLVGLATILLLYTSVSPWPVIFLLPIFFADLFAARSVSGNDGLGKSVAGSLRVLVFLIGLLAPAVGAVLLTQQLGG</sequence>
<keyword evidence="1" id="KW-1133">Transmembrane helix</keyword>
<feature type="transmembrane region" description="Helical" evidence="1">
    <location>
        <begin position="244"/>
        <end position="265"/>
    </location>
</feature>
<organism evidence="2 3">
    <name type="scientific">Limibacillus halophilus</name>
    <dbReference type="NCBI Taxonomy" id="1579333"/>
    <lineage>
        <taxon>Bacteria</taxon>
        <taxon>Pseudomonadati</taxon>
        <taxon>Pseudomonadota</taxon>
        <taxon>Alphaproteobacteria</taxon>
        <taxon>Rhodospirillales</taxon>
        <taxon>Rhodovibrionaceae</taxon>
        <taxon>Limibacillus</taxon>
    </lineage>
</organism>
<keyword evidence="3" id="KW-1185">Reference proteome</keyword>
<evidence type="ECO:0000256" key="1">
    <source>
        <dbReference type="SAM" id="Phobius"/>
    </source>
</evidence>
<feature type="transmembrane region" description="Helical" evidence="1">
    <location>
        <begin position="83"/>
        <end position="101"/>
    </location>
</feature>
<feature type="transmembrane region" description="Helical" evidence="1">
    <location>
        <begin position="189"/>
        <end position="207"/>
    </location>
</feature>
<feature type="transmembrane region" description="Helical" evidence="1">
    <location>
        <begin position="57"/>
        <end position="76"/>
    </location>
</feature>
<keyword evidence="1" id="KW-0812">Transmembrane</keyword>
<feature type="transmembrane region" description="Helical" evidence="1">
    <location>
        <begin position="157"/>
        <end position="177"/>
    </location>
</feature>
<dbReference type="EMBL" id="JACHXA010000006">
    <property type="protein sequence ID" value="MBB3066058.1"/>
    <property type="molecule type" value="Genomic_DNA"/>
</dbReference>
<evidence type="ECO:0000313" key="2">
    <source>
        <dbReference type="EMBL" id="MBB3066058.1"/>
    </source>
</evidence>
<dbReference type="RefSeq" id="WP_183416876.1">
    <property type="nucleotide sequence ID" value="NZ_JACHXA010000006.1"/>
</dbReference>
<evidence type="ECO:0000313" key="3">
    <source>
        <dbReference type="Proteomes" id="UP000581135"/>
    </source>
</evidence>
<proteinExistence type="predicted"/>
<feature type="transmembrane region" description="Helical" evidence="1">
    <location>
        <begin position="133"/>
        <end position="151"/>
    </location>
</feature>
<dbReference type="Proteomes" id="UP000581135">
    <property type="component" value="Unassembled WGS sequence"/>
</dbReference>
<dbReference type="AlphaFoldDB" id="A0A839SUQ5"/>
<comment type="caution">
    <text evidence="2">The sequence shown here is derived from an EMBL/GenBank/DDBJ whole genome shotgun (WGS) entry which is preliminary data.</text>
</comment>
<name>A0A839SUQ5_9PROT</name>
<reference evidence="2 3" key="1">
    <citation type="submission" date="2020-08" db="EMBL/GenBank/DDBJ databases">
        <title>Genomic Encyclopedia of Type Strains, Phase III (KMG-III): the genomes of soil and plant-associated and newly described type strains.</title>
        <authorList>
            <person name="Whitman W."/>
        </authorList>
    </citation>
    <scope>NUCLEOTIDE SEQUENCE [LARGE SCALE GENOMIC DNA]</scope>
    <source>
        <strain evidence="2 3">CECT 8803</strain>
    </source>
</reference>
<protein>
    <submittedName>
        <fullName evidence="2">Uncharacterized protein</fullName>
    </submittedName>
</protein>
<feature type="transmembrane region" description="Helical" evidence="1">
    <location>
        <begin position="213"/>
        <end position="232"/>
    </location>
</feature>